<gene>
    <name evidence="5" type="ORF">MGAL_10B094575</name>
</gene>
<dbReference type="GO" id="GO:0005634">
    <property type="term" value="C:nucleus"/>
    <property type="evidence" value="ECO:0007669"/>
    <property type="project" value="TreeGrafter"/>
</dbReference>
<dbReference type="Proteomes" id="UP000596742">
    <property type="component" value="Unassembled WGS sequence"/>
</dbReference>
<dbReference type="Gene3D" id="3.60.10.10">
    <property type="entry name" value="Endonuclease/exonuclease/phosphatase"/>
    <property type="match status" value="1"/>
</dbReference>
<dbReference type="GO" id="GO:0046872">
    <property type="term" value="F:metal ion binding"/>
    <property type="evidence" value="ECO:0007669"/>
    <property type="project" value="UniProtKB-KW"/>
</dbReference>
<keyword evidence="2" id="KW-0479">Metal-binding</keyword>
<proteinExistence type="predicted"/>
<evidence type="ECO:0000256" key="2">
    <source>
        <dbReference type="ARBA" id="ARBA00022723"/>
    </source>
</evidence>
<dbReference type="PANTHER" id="PTHR22748:SF6">
    <property type="entry name" value="DNA-(APURINIC OR APYRIMIDINIC SITE) ENDONUCLEASE"/>
    <property type="match status" value="1"/>
</dbReference>
<dbReference type="AlphaFoldDB" id="A0A8B6EIC4"/>
<dbReference type="EMBL" id="UYJE01005141">
    <property type="protein sequence ID" value="VDI34334.1"/>
    <property type="molecule type" value="Genomic_DNA"/>
</dbReference>
<dbReference type="OrthoDB" id="6244150at2759"/>
<dbReference type="InterPro" id="IPR004808">
    <property type="entry name" value="AP_endonuc_1"/>
</dbReference>
<dbReference type="PANTHER" id="PTHR22748">
    <property type="entry name" value="AP ENDONUCLEASE"/>
    <property type="match status" value="1"/>
</dbReference>
<evidence type="ECO:0000313" key="5">
    <source>
        <dbReference type="EMBL" id="VDI34334.1"/>
    </source>
</evidence>
<dbReference type="InterPro" id="IPR036691">
    <property type="entry name" value="Endo/exonu/phosph_ase_sf"/>
</dbReference>
<comment type="caution">
    <text evidence="5">The sequence shown here is derived from an EMBL/GenBank/DDBJ whole genome shotgun (WGS) entry which is preliminary data.</text>
</comment>
<dbReference type="GO" id="GO:0006284">
    <property type="term" value="P:base-excision repair"/>
    <property type="evidence" value="ECO:0007669"/>
    <property type="project" value="TreeGrafter"/>
</dbReference>
<evidence type="ECO:0000256" key="1">
    <source>
        <dbReference type="ARBA" id="ARBA00001946"/>
    </source>
</evidence>
<dbReference type="GO" id="GO:0008311">
    <property type="term" value="F:double-stranded DNA 3'-5' DNA exonuclease activity"/>
    <property type="evidence" value="ECO:0007669"/>
    <property type="project" value="TreeGrafter"/>
</dbReference>
<protein>
    <submittedName>
        <fullName evidence="5">Blast:LINE-1 retrotransposable element ORF2 protein</fullName>
    </submittedName>
</protein>
<comment type="cofactor">
    <cofactor evidence="1">
        <name>Mg(2+)</name>
        <dbReference type="ChEBI" id="CHEBI:18420"/>
    </cofactor>
</comment>
<keyword evidence="4" id="KW-0460">Magnesium</keyword>
<organism evidence="5 6">
    <name type="scientific">Mytilus galloprovincialis</name>
    <name type="common">Mediterranean mussel</name>
    <dbReference type="NCBI Taxonomy" id="29158"/>
    <lineage>
        <taxon>Eukaryota</taxon>
        <taxon>Metazoa</taxon>
        <taxon>Spiralia</taxon>
        <taxon>Lophotrochozoa</taxon>
        <taxon>Mollusca</taxon>
        <taxon>Bivalvia</taxon>
        <taxon>Autobranchia</taxon>
        <taxon>Pteriomorphia</taxon>
        <taxon>Mytilida</taxon>
        <taxon>Mytiloidea</taxon>
        <taxon>Mytilidae</taxon>
        <taxon>Mytilinae</taxon>
        <taxon>Mytilus</taxon>
    </lineage>
</organism>
<dbReference type="GO" id="GO:0003906">
    <property type="term" value="F:DNA-(apurinic or apyrimidinic site) endonuclease activity"/>
    <property type="evidence" value="ECO:0007669"/>
    <property type="project" value="TreeGrafter"/>
</dbReference>
<keyword evidence="3" id="KW-0378">Hydrolase</keyword>
<dbReference type="SUPFAM" id="SSF56219">
    <property type="entry name" value="DNase I-like"/>
    <property type="match status" value="1"/>
</dbReference>
<dbReference type="GO" id="GO:0008081">
    <property type="term" value="F:phosphoric diester hydrolase activity"/>
    <property type="evidence" value="ECO:0007669"/>
    <property type="project" value="TreeGrafter"/>
</dbReference>
<evidence type="ECO:0000313" key="6">
    <source>
        <dbReference type="Proteomes" id="UP000596742"/>
    </source>
</evidence>
<evidence type="ECO:0000256" key="3">
    <source>
        <dbReference type="ARBA" id="ARBA00022801"/>
    </source>
</evidence>
<keyword evidence="6" id="KW-1185">Reference proteome</keyword>
<sequence length="125" mass="14599">MAPKPLHICSVNTQGLLQSEKRKRLFEWCKQQKCQILMMQETHFTRSMNDNLNNDLPGEIFHSWGSSASRGVAIWFTKQTKYNIINEFKDQEGRYLLINVELGDNVYSLINIYAPNIAKKKKCFL</sequence>
<reference evidence="5" key="1">
    <citation type="submission" date="2018-11" db="EMBL/GenBank/DDBJ databases">
        <authorList>
            <person name="Alioto T."/>
            <person name="Alioto T."/>
        </authorList>
    </citation>
    <scope>NUCLEOTIDE SEQUENCE</scope>
</reference>
<accession>A0A8B6EIC4</accession>
<evidence type="ECO:0000256" key="4">
    <source>
        <dbReference type="ARBA" id="ARBA00022842"/>
    </source>
</evidence>
<name>A0A8B6EIC4_MYTGA</name>